<feature type="domain" description="Putative metallopeptidase" evidence="3">
    <location>
        <begin position="354"/>
        <end position="460"/>
    </location>
</feature>
<reference evidence="4" key="1">
    <citation type="submission" date="2021-01" db="EMBL/GenBank/DDBJ databases">
        <title>Whole genome shotgun sequence of Actinoplanes cyaneus NBRC 14990.</title>
        <authorList>
            <person name="Komaki H."/>
            <person name="Tamura T."/>
        </authorList>
    </citation>
    <scope>NUCLEOTIDE SEQUENCE</scope>
    <source>
        <strain evidence="4">NBRC 14990</strain>
    </source>
</reference>
<feature type="compositionally biased region" description="Basic and acidic residues" evidence="1">
    <location>
        <begin position="366"/>
        <end position="375"/>
    </location>
</feature>
<evidence type="ECO:0000256" key="1">
    <source>
        <dbReference type="SAM" id="MobiDB-lite"/>
    </source>
</evidence>
<feature type="domain" description="Putative metallopeptidase" evidence="3">
    <location>
        <begin position="21"/>
        <end position="151"/>
    </location>
</feature>
<evidence type="ECO:0000259" key="3">
    <source>
        <dbReference type="Pfam" id="PF13203"/>
    </source>
</evidence>
<evidence type="ECO:0008006" key="6">
    <source>
        <dbReference type="Google" id="ProtNLM"/>
    </source>
</evidence>
<dbReference type="PANTHER" id="PTHR38730">
    <property type="entry name" value="SLL7028 PROTEIN"/>
    <property type="match status" value="1"/>
</dbReference>
<proteinExistence type="predicted"/>
<dbReference type="AlphaFoldDB" id="A0A919MAJ1"/>
<evidence type="ECO:0000259" key="2">
    <source>
        <dbReference type="Pfam" id="PF09967"/>
    </source>
</evidence>
<dbReference type="EMBL" id="BOMH01000077">
    <property type="protein sequence ID" value="GID70583.1"/>
    <property type="molecule type" value="Genomic_DNA"/>
</dbReference>
<evidence type="ECO:0000313" key="4">
    <source>
        <dbReference type="EMBL" id="GID70583.1"/>
    </source>
</evidence>
<dbReference type="PANTHER" id="PTHR38730:SF1">
    <property type="entry name" value="SLL7028 PROTEIN"/>
    <property type="match status" value="1"/>
</dbReference>
<dbReference type="InterPro" id="IPR025154">
    <property type="entry name" value="Put_metallopeptidase_dom"/>
</dbReference>
<keyword evidence="5" id="KW-1185">Reference proteome</keyword>
<dbReference type="Pfam" id="PF13203">
    <property type="entry name" value="DUF2201_N"/>
    <property type="match status" value="2"/>
</dbReference>
<feature type="domain" description="VWA-like" evidence="2">
    <location>
        <begin position="477"/>
        <end position="600"/>
    </location>
</feature>
<dbReference type="InterPro" id="IPR018698">
    <property type="entry name" value="VWA-like_dom"/>
</dbReference>
<accession>A0A919MAJ1</accession>
<comment type="caution">
    <text evidence="4">The sequence shown here is derived from an EMBL/GenBank/DDBJ whole genome shotgun (WGS) entry which is preliminary data.</text>
</comment>
<sequence length="603" mass="63541">MDENSRQASLRLSAGRVVAAGRMPYLSTALFAMVPVLTRDLPTFGVDARWRMYANPDFVLTLSAEEVAGAWLHEAGHLLHGHRERWESLAEPPALHPMFNSAADAAINEELRDAGVTLPAVRASYWERIPGARRGMLAEQMYRLLRDVPGASPETTAAAPDRPAVPGITLSPDHLAAAPAKLTVRGSGTHFGPGTAPALHSDRGHPVPHAITGVRVVTGQLLTFELAQVPAGLYRVEAGGPAAILPVGLPFAEVDPPSLPAGYDVPRPMAASSDGFDFEPDTTVLVARFGEDGLAARPDAAGDPVIVTPRVLNFDLAESLPAGAYALVIGSGGATAIAVFQVDAPPSGTTGSEADPGDCGSGTGGEPREWERPETGDEDGSVSDGRAEMVRQQVAREIEEHGRSGGDVPAGLRRFATDTLTTRVDWRRELRSVVSRSRATVAGVRDYTYARPSRRASAVPGLALPAMRAPRPPRLDVVIDTSGSMSAGMLGQVLAELRGIIRALRGDAVRVLCCDARTGDVQRVARIEDVVVTGGGGTDMRAGLDAAAVLRPPADMVVLATDGDTPWPVAPPAGNPRARYVVVLVDGDRPHVPAWMRKIVVTG</sequence>
<name>A0A919MAJ1_9ACTN</name>
<protein>
    <recommendedName>
        <fullName evidence="6">VWA-like domain-containing protein</fullName>
    </recommendedName>
</protein>
<dbReference type="InterPro" id="IPR036465">
    <property type="entry name" value="vWFA_dom_sf"/>
</dbReference>
<organism evidence="4 5">
    <name type="scientific">Actinoplanes cyaneus</name>
    <dbReference type="NCBI Taxonomy" id="52696"/>
    <lineage>
        <taxon>Bacteria</taxon>
        <taxon>Bacillati</taxon>
        <taxon>Actinomycetota</taxon>
        <taxon>Actinomycetes</taxon>
        <taxon>Micromonosporales</taxon>
        <taxon>Micromonosporaceae</taxon>
        <taxon>Actinoplanes</taxon>
    </lineage>
</organism>
<gene>
    <name evidence="4" type="ORF">Acy02nite_84640</name>
</gene>
<dbReference type="Pfam" id="PF09967">
    <property type="entry name" value="DUF2201"/>
    <property type="match status" value="1"/>
</dbReference>
<evidence type="ECO:0000313" key="5">
    <source>
        <dbReference type="Proteomes" id="UP000619479"/>
    </source>
</evidence>
<dbReference type="RefSeq" id="WP_203754597.1">
    <property type="nucleotide sequence ID" value="NZ_BAAAUC010000053.1"/>
</dbReference>
<dbReference type="SUPFAM" id="SSF53300">
    <property type="entry name" value="vWA-like"/>
    <property type="match status" value="1"/>
</dbReference>
<feature type="region of interest" description="Disordered" evidence="1">
    <location>
        <begin position="346"/>
        <end position="385"/>
    </location>
</feature>
<dbReference type="Proteomes" id="UP000619479">
    <property type="component" value="Unassembled WGS sequence"/>
</dbReference>